<evidence type="ECO:0000313" key="1">
    <source>
        <dbReference type="EMBL" id="MBN7771230.1"/>
    </source>
</evidence>
<comment type="caution">
    <text evidence="1">The sequence shown here is derived from an EMBL/GenBank/DDBJ whole genome shotgun (WGS) entry which is preliminary data.</text>
</comment>
<reference evidence="1 2" key="1">
    <citation type="submission" date="2021-02" db="EMBL/GenBank/DDBJ databases">
        <title>PHA producing bacteria isolated from coastal sediment in Guangdong, Shenzhen.</title>
        <authorList>
            <person name="Zheng W."/>
            <person name="Yu S."/>
            <person name="Huang Y."/>
        </authorList>
    </citation>
    <scope>NUCLEOTIDE SEQUENCE [LARGE SCALE GENOMIC DNA]</scope>
    <source>
        <strain evidence="1 2">TN21-5</strain>
    </source>
</reference>
<keyword evidence="2" id="KW-1185">Reference proteome</keyword>
<organism evidence="1 2">
    <name type="scientific">Marinobacter daepoensis</name>
    <dbReference type="NCBI Taxonomy" id="262077"/>
    <lineage>
        <taxon>Bacteria</taxon>
        <taxon>Pseudomonadati</taxon>
        <taxon>Pseudomonadota</taxon>
        <taxon>Gammaproteobacteria</taxon>
        <taxon>Pseudomonadales</taxon>
        <taxon>Marinobacteraceae</taxon>
        <taxon>Marinobacter</taxon>
    </lineage>
</organism>
<accession>A0ABS3BLZ7</accession>
<evidence type="ECO:0000313" key="2">
    <source>
        <dbReference type="Proteomes" id="UP000664344"/>
    </source>
</evidence>
<dbReference type="EMBL" id="JAFKDB010000019">
    <property type="protein sequence ID" value="MBN7771230.1"/>
    <property type="molecule type" value="Genomic_DNA"/>
</dbReference>
<evidence type="ECO:0008006" key="3">
    <source>
        <dbReference type="Google" id="ProtNLM"/>
    </source>
</evidence>
<proteinExistence type="predicted"/>
<name>A0ABS3BLZ7_9GAMM</name>
<gene>
    <name evidence="1" type="ORF">JYP53_15095</name>
</gene>
<dbReference type="Proteomes" id="UP000664344">
    <property type="component" value="Unassembled WGS sequence"/>
</dbReference>
<sequence>MQVRDIAIPEVLAPERLPIGFYTFEPDEFWAEPRDSWWMRFTDWVIRQEREHGQTVQSFGAWADRTLSGSSRALPNNESYLRLGFAAESEYANLAQFEPELRFRLDVPTAEEKLRLVVESESEELIPLAERERDRQLTEPDRTETETTGALRFLTQVGDAINLSTDIGGRLRLPPEMFWRMTARKGWSVGGDWAVNLQQRLYYYHTEGWGARTRLGSNRALENGWHYYNSSELEWVHHDRKFVAAHIHSLRKRLNTRSVITPRIGVLGESQPSWRTTGFFADITWRYRMYEDWLFAELVPALDFPREDGFGDKASVIFRIEMYFSGTIDRD</sequence>
<protein>
    <recommendedName>
        <fullName evidence="3">Alginate export domain-containing protein</fullName>
    </recommendedName>
</protein>